<dbReference type="SUPFAM" id="SSF51735">
    <property type="entry name" value="NAD(P)-binding Rossmann-fold domains"/>
    <property type="match status" value="1"/>
</dbReference>
<evidence type="ECO:0000256" key="8">
    <source>
        <dbReference type="PIRSR" id="PIRSR000106-2"/>
    </source>
</evidence>
<evidence type="ECO:0000256" key="10">
    <source>
        <dbReference type="RuleBase" id="RU003427"/>
    </source>
</evidence>
<dbReference type="Gene3D" id="3.40.50.10380">
    <property type="entry name" value="Malic enzyme, N-terminal domain"/>
    <property type="match status" value="1"/>
</dbReference>
<feature type="active site" description="Proton donor" evidence="7">
    <location>
        <position position="110"/>
    </location>
</feature>
<feature type="binding site" evidence="8">
    <location>
        <position position="428"/>
    </location>
    <ligand>
        <name>(S)-malate</name>
        <dbReference type="ChEBI" id="CHEBI:15589"/>
    </ligand>
</feature>
<dbReference type="SMART" id="SM01274">
    <property type="entry name" value="malic"/>
    <property type="match status" value="1"/>
</dbReference>
<evidence type="ECO:0000259" key="12">
    <source>
        <dbReference type="SMART" id="SM01274"/>
    </source>
</evidence>
<keyword evidence="4" id="KW-0520">NAD</keyword>
<comment type="cofactor">
    <cofactor evidence="1">
        <name>Mn(2+)</name>
        <dbReference type="ChEBI" id="CHEBI:29035"/>
    </cofactor>
</comment>
<dbReference type="Proteomes" id="UP000501058">
    <property type="component" value="Chromosome"/>
</dbReference>
<dbReference type="InterPro" id="IPR012302">
    <property type="entry name" value="Malic_NAD-bd"/>
</dbReference>
<proteinExistence type="inferred from homology"/>
<feature type="domain" description="Malic enzyme NAD-binding" evidence="11">
    <location>
        <begin position="279"/>
        <end position="540"/>
    </location>
</feature>
<dbReference type="InterPro" id="IPR036291">
    <property type="entry name" value="NAD(P)-bd_dom_sf"/>
</dbReference>
<dbReference type="PROSITE" id="PS00331">
    <property type="entry name" value="MALIC_ENZYMES"/>
    <property type="match status" value="1"/>
</dbReference>
<dbReference type="Pfam" id="PF03949">
    <property type="entry name" value="Malic_M"/>
    <property type="match status" value="1"/>
</dbReference>
<dbReference type="InterPro" id="IPR012301">
    <property type="entry name" value="Malic_N_dom"/>
</dbReference>
<comment type="similarity">
    <text evidence="2 10">Belongs to the malic enzymes family.</text>
</comment>
<organism evidence="13 14">
    <name type="scientific">Propioniciclava coleopterorum</name>
    <dbReference type="NCBI Taxonomy" id="2714937"/>
    <lineage>
        <taxon>Bacteria</taxon>
        <taxon>Bacillati</taxon>
        <taxon>Actinomycetota</taxon>
        <taxon>Actinomycetes</taxon>
        <taxon>Propionibacteriales</taxon>
        <taxon>Propionibacteriaceae</taxon>
        <taxon>Propioniciclava</taxon>
    </lineage>
</organism>
<evidence type="ECO:0000313" key="13">
    <source>
        <dbReference type="EMBL" id="QIK71378.1"/>
    </source>
</evidence>
<dbReference type="Gene3D" id="3.40.50.720">
    <property type="entry name" value="NAD(P)-binding Rossmann-like Domain"/>
    <property type="match status" value="1"/>
</dbReference>
<dbReference type="SUPFAM" id="SSF53223">
    <property type="entry name" value="Aminoacid dehydrogenase-like, N-terminal domain"/>
    <property type="match status" value="1"/>
</dbReference>
<accession>A0A6G7Y406</accession>
<evidence type="ECO:0000256" key="5">
    <source>
        <dbReference type="ARBA" id="ARBA00073308"/>
    </source>
</evidence>
<comment type="cofactor">
    <cofactor evidence="9">
        <name>Mg(2+)</name>
        <dbReference type="ChEBI" id="CHEBI:18420"/>
    </cofactor>
    <cofactor evidence="9">
        <name>Mn(2+)</name>
        <dbReference type="ChEBI" id="CHEBI:29035"/>
    </cofactor>
    <text evidence="9">Divalent metal cations. Prefers magnesium or manganese.</text>
</comment>
<dbReference type="Pfam" id="PF00390">
    <property type="entry name" value="malic"/>
    <property type="match status" value="1"/>
</dbReference>
<dbReference type="GO" id="GO:0005829">
    <property type="term" value="C:cytosol"/>
    <property type="evidence" value="ECO:0007669"/>
    <property type="project" value="TreeGrafter"/>
</dbReference>
<dbReference type="FunFam" id="3.40.50.10380:FF:000001">
    <property type="entry name" value="NAD-dependent malic enzyme"/>
    <property type="match status" value="1"/>
</dbReference>
<feature type="active site" description="Proton acceptor" evidence="7">
    <location>
        <position position="183"/>
    </location>
</feature>
<dbReference type="InterPro" id="IPR001891">
    <property type="entry name" value="Malic_OxRdtase"/>
</dbReference>
<evidence type="ECO:0000256" key="7">
    <source>
        <dbReference type="PIRSR" id="PIRSR000106-1"/>
    </source>
</evidence>
<protein>
    <recommendedName>
        <fullName evidence="5">Putative malate oxidoreductase [NAD]</fullName>
    </recommendedName>
    <alternativeName>
        <fullName evidence="6">Malic enzyme</fullName>
    </alternativeName>
</protein>
<dbReference type="GO" id="GO:0016616">
    <property type="term" value="F:oxidoreductase activity, acting on the CH-OH group of donors, NAD or NADP as acceptor"/>
    <property type="evidence" value="ECO:0007669"/>
    <property type="project" value="InterPro"/>
</dbReference>
<gene>
    <name evidence="13" type="ORF">G7070_02605</name>
</gene>
<dbReference type="GO" id="GO:0051287">
    <property type="term" value="F:NAD binding"/>
    <property type="evidence" value="ECO:0007669"/>
    <property type="project" value="InterPro"/>
</dbReference>
<dbReference type="PRINTS" id="PR00072">
    <property type="entry name" value="MALOXRDTASE"/>
</dbReference>
<dbReference type="InterPro" id="IPR015884">
    <property type="entry name" value="Malic_enzyme_CS"/>
</dbReference>
<keyword evidence="14" id="KW-1185">Reference proteome</keyword>
<reference evidence="13 14" key="1">
    <citation type="submission" date="2020-03" db="EMBL/GenBank/DDBJ databases">
        <title>Propioniciclava sp. nov., isolated from Hydrophilus acuminatus.</title>
        <authorList>
            <person name="Hyun D.-W."/>
            <person name="Bae J.-W."/>
        </authorList>
    </citation>
    <scope>NUCLEOTIDE SEQUENCE [LARGE SCALE GENOMIC DNA]</scope>
    <source>
        <strain evidence="13 14">HDW11</strain>
    </source>
</reference>
<dbReference type="KEGG" id="prv:G7070_02605"/>
<dbReference type="GO" id="GO:0006108">
    <property type="term" value="P:malate metabolic process"/>
    <property type="evidence" value="ECO:0007669"/>
    <property type="project" value="TreeGrafter"/>
</dbReference>
<feature type="binding site" evidence="8">
    <location>
        <position position="472"/>
    </location>
    <ligand>
        <name>(S)-malate</name>
        <dbReference type="ChEBI" id="CHEBI:15589"/>
    </ligand>
</feature>
<dbReference type="PIRSF" id="PIRSF000106">
    <property type="entry name" value="ME"/>
    <property type="match status" value="1"/>
</dbReference>
<feature type="binding site" evidence="9">
    <location>
        <position position="278"/>
    </location>
    <ligand>
        <name>a divalent metal cation</name>
        <dbReference type="ChEBI" id="CHEBI:60240"/>
    </ligand>
</feature>
<dbReference type="InterPro" id="IPR046346">
    <property type="entry name" value="Aminoacid_DH-like_N_sf"/>
</dbReference>
<evidence type="ECO:0000256" key="1">
    <source>
        <dbReference type="ARBA" id="ARBA00001936"/>
    </source>
</evidence>
<dbReference type="SMART" id="SM00919">
    <property type="entry name" value="Malic_M"/>
    <property type="match status" value="1"/>
</dbReference>
<dbReference type="GO" id="GO:0004470">
    <property type="term" value="F:malic enzyme activity"/>
    <property type="evidence" value="ECO:0007669"/>
    <property type="project" value="InterPro"/>
</dbReference>
<feature type="binding site" evidence="9">
    <location>
        <position position="255"/>
    </location>
    <ligand>
        <name>a divalent metal cation</name>
        <dbReference type="ChEBI" id="CHEBI:60240"/>
    </ligand>
</feature>
<evidence type="ECO:0000256" key="3">
    <source>
        <dbReference type="ARBA" id="ARBA00022723"/>
    </source>
</evidence>
<dbReference type="InterPro" id="IPR037062">
    <property type="entry name" value="Malic_N_dom_sf"/>
</dbReference>
<feature type="domain" description="Malic enzyme N-terminal" evidence="12">
    <location>
        <begin position="87"/>
        <end position="269"/>
    </location>
</feature>
<evidence type="ECO:0000256" key="4">
    <source>
        <dbReference type="ARBA" id="ARBA00023027"/>
    </source>
</evidence>
<keyword evidence="3 9" id="KW-0479">Metal-binding</keyword>
<feature type="binding site" evidence="9">
    <location>
        <position position="254"/>
    </location>
    <ligand>
        <name>a divalent metal cation</name>
        <dbReference type="ChEBI" id="CHEBI:60240"/>
    </ligand>
</feature>
<dbReference type="RefSeq" id="WP_166231758.1">
    <property type="nucleotide sequence ID" value="NZ_CP049865.1"/>
</dbReference>
<dbReference type="NCBIfam" id="NF010052">
    <property type="entry name" value="PRK13529.1"/>
    <property type="match status" value="1"/>
</dbReference>
<dbReference type="PANTHER" id="PTHR23406:SF34">
    <property type="entry name" value="NAD-DEPENDENT MALIC ENZYME, MITOCHONDRIAL"/>
    <property type="match status" value="1"/>
</dbReference>
<dbReference type="GO" id="GO:0046872">
    <property type="term" value="F:metal ion binding"/>
    <property type="evidence" value="ECO:0007669"/>
    <property type="project" value="UniProtKB-KW"/>
</dbReference>
<evidence type="ECO:0000313" key="14">
    <source>
        <dbReference type="Proteomes" id="UP000501058"/>
    </source>
</evidence>
<evidence type="ECO:0000256" key="2">
    <source>
        <dbReference type="ARBA" id="ARBA00008785"/>
    </source>
</evidence>
<evidence type="ECO:0000256" key="9">
    <source>
        <dbReference type="PIRSR" id="PIRSR000106-3"/>
    </source>
</evidence>
<sequence length="580" mass="63238">MAERPYDVLPGDHGNRIRVNTHGSYILRIPRLNRGTAFTHAERVELGLEGLLPERVTPLEGQLHRAYTRFLRAGSPIEKFAYLQGLRDRNTVLFYRLLSEHLDELMPIVYTPTIGEAIQEFSLWYQQVNGVFLSIDAPERIEASLRATGKSADDVDLLIVTDSEGILGIGDQGVGGILICIGKKSVYTAAAGLDPDRMVPVVLDVGTNNLSLLNDDLYLGLRHARVRGERYDAFVADFVAAAQKVFPHAMVHWEDFGADNAHRILETYRDEICTFNDDVQGTAAVVAAAIMAGVSANGERLRDQRFVISGAGTAGIGVADLLVDLLRQEGLSEEQARGLFWATTSRGLVTDDPTKRFRDFQRRYERSSVEVAAWDVEDPGRIGLSDVVANVHPTVLIGTSGQPGSFTEAIVTDMAAHVEHPLIFPLSNPTTLAEATPAHLLEWTQGRARIATGSPFAPVTLDGVTYDVAQANNALVFPGLGLGVAVSRATRVTDGMIAAAAQAVASLVQYRKEGQSLLPSVRDLRRVSATVAIAVARQAEADGVAETPLTDPVEQVFDRMWQPVYPELLYGKRRVAPEQD</sequence>
<evidence type="ECO:0000259" key="11">
    <source>
        <dbReference type="SMART" id="SM00919"/>
    </source>
</evidence>
<evidence type="ECO:0000256" key="6">
    <source>
        <dbReference type="ARBA" id="ARBA00082317"/>
    </source>
</evidence>
<name>A0A6G7Y406_9ACTN</name>
<dbReference type="AlphaFoldDB" id="A0A6G7Y406"/>
<dbReference type="PANTHER" id="PTHR23406">
    <property type="entry name" value="MALIC ENZYME-RELATED"/>
    <property type="match status" value="1"/>
</dbReference>
<dbReference type="EMBL" id="CP049865">
    <property type="protein sequence ID" value="QIK71378.1"/>
    <property type="molecule type" value="Genomic_DNA"/>
</dbReference>